<dbReference type="GO" id="GO:0003677">
    <property type="term" value="F:DNA binding"/>
    <property type="evidence" value="ECO:0007669"/>
    <property type="project" value="UniProtKB-UniRule"/>
</dbReference>
<evidence type="ECO:0000256" key="3">
    <source>
        <dbReference type="ARBA" id="ARBA00022485"/>
    </source>
</evidence>
<proteinExistence type="inferred from homology"/>
<gene>
    <name evidence="11" type="primary">whiB</name>
    <name evidence="13" type="ORF">HP550_05265</name>
</gene>
<dbReference type="GO" id="GO:0047134">
    <property type="term" value="F:protein-disulfide reductase [NAD(P)H] activity"/>
    <property type="evidence" value="ECO:0007669"/>
    <property type="project" value="TreeGrafter"/>
</dbReference>
<evidence type="ECO:0000256" key="10">
    <source>
        <dbReference type="ARBA" id="ARBA00023163"/>
    </source>
</evidence>
<evidence type="ECO:0000256" key="4">
    <source>
        <dbReference type="ARBA" id="ARBA00022723"/>
    </source>
</evidence>
<keyword evidence="5 11" id="KW-0408">Iron</keyword>
<keyword evidence="8 11" id="KW-0238">DNA-binding</keyword>
<dbReference type="PROSITE" id="PS51674">
    <property type="entry name" value="4FE4S_WBL"/>
    <property type="match status" value="1"/>
</dbReference>
<reference evidence="13 14" key="1">
    <citation type="submission" date="2020-05" db="EMBL/GenBank/DDBJ databases">
        <title>Genome Sequencing of Type Strains.</title>
        <authorList>
            <person name="Lemaire J.F."/>
            <person name="Inderbitzin P."/>
            <person name="Gregorio O.A."/>
            <person name="Collins S.B."/>
            <person name="Wespe N."/>
            <person name="Knight-Connoni V."/>
        </authorList>
    </citation>
    <scope>NUCLEOTIDE SEQUENCE [LARGE SCALE GENOMIC DNA]</scope>
    <source>
        <strain evidence="13 14">ATCC 25174</strain>
    </source>
</reference>
<comment type="subcellular location">
    <subcellularLocation>
        <location evidence="1 11">Cytoplasm</location>
    </subcellularLocation>
</comment>
<dbReference type="EMBL" id="JABMCI010000053">
    <property type="protein sequence ID" value="NUU16657.1"/>
    <property type="molecule type" value="Genomic_DNA"/>
</dbReference>
<protein>
    <recommendedName>
        <fullName evidence="11">Transcriptional regulator WhiB</fullName>
    </recommendedName>
</protein>
<comment type="caution">
    <text evidence="13">The sequence shown here is derived from an EMBL/GenBank/DDBJ whole genome shotgun (WGS) entry which is preliminary data.</text>
</comment>
<feature type="domain" description="4Fe-4S Wbl-type" evidence="12">
    <location>
        <begin position="11"/>
        <end position="69"/>
    </location>
</feature>
<comment type="similarity">
    <text evidence="2 11">Belongs to the WhiB family.</text>
</comment>
<organism evidence="13 14">
    <name type="scientific">Cellulomonas humilata</name>
    <dbReference type="NCBI Taxonomy" id="144055"/>
    <lineage>
        <taxon>Bacteria</taxon>
        <taxon>Bacillati</taxon>
        <taxon>Actinomycetota</taxon>
        <taxon>Actinomycetes</taxon>
        <taxon>Micrococcales</taxon>
        <taxon>Cellulomonadaceae</taxon>
        <taxon>Cellulomonas</taxon>
    </lineage>
</organism>
<dbReference type="GO" id="GO:0045454">
    <property type="term" value="P:cell redox homeostasis"/>
    <property type="evidence" value="ECO:0007669"/>
    <property type="project" value="TreeGrafter"/>
</dbReference>
<keyword evidence="9 11" id="KW-1015">Disulfide bond</keyword>
<dbReference type="InterPro" id="IPR034768">
    <property type="entry name" value="4FE4S_WBL"/>
</dbReference>
<comment type="cofactor">
    <cofactor evidence="11">
        <name>[4Fe-4S] cluster</name>
        <dbReference type="ChEBI" id="CHEBI:49883"/>
    </cofactor>
    <text evidence="11">Binds 1 [4Fe-4S] cluster per subunit. Following nitrosylation of the [4Fe-4S] cluster binds 1 [4Fe-8(NO)] cluster per subunit.</text>
</comment>
<evidence type="ECO:0000256" key="6">
    <source>
        <dbReference type="ARBA" id="ARBA00023014"/>
    </source>
</evidence>
<dbReference type="InterPro" id="IPR003482">
    <property type="entry name" value="Whib"/>
</dbReference>
<dbReference type="Pfam" id="PF02467">
    <property type="entry name" value="Whib"/>
    <property type="match status" value="1"/>
</dbReference>
<keyword evidence="10 11" id="KW-0804">Transcription</keyword>
<dbReference type="GO" id="GO:0045892">
    <property type="term" value="P:negative regulation of DNA-templated transcription"/>
    <property type="evidence" value="ECO:0007669"/>
    <property type="project" value="TreeGrafter"/>
</dbReference>
<evidence type="ECO:0000256" key="11">
    <source>
        <dbReference type="HAMAP-Rule" id="MF_01479"/>
    </source>
</evidence>
<keyword evidence="11" id="KW-0963">Cytoplasm</keyword>
<evidence type="ECO:0000256" key="7">
    <source>
        <dbReference type="ARBA" id="ARBA00023015"/>
    </source>
</evidence>
<comment type="function">
    <text evidence="11">Acts as a transcriptional regulator. Probably redox-responsive. The apo- but not holo-form probably binds DNA.</text>
</comment>
<dbReference type="GO" id="GO:0051539">
    <property type="term" value="F:4 iron, 4 sulfur cluster binding"/>
    <property type="evidence" value="ECO:0007669"/>
    <property type="project" value="UniProtKB-UniRule"/>
</dbReference>
<feature type="binding site" evidence="11">
    <location>
        <position position="12"/>
    </location>
    <ligand>
        <name>[4Fe-4S] cluster</name>
        <dbReference type="ChEBI" id="CHEBI:49883"/>
    </ligand>
</feature>
<sequence length="93" mass="10231">MQDTHWTALAACGKGKLAPDALFVEGAAQREARAVCTSCPVRLACLADALDNRMDFGVWGGMTERERRALLRRRPEVRSWRTELVGSDAVEGV</sequence>
<evidence type="ECO:0000313" key="13">
    <source>
        <dbReference type="EMBL" id="NUU16657.1"/>
    </source>
</evidence>
<name>A0A7Y6DX44_9CELL</name>
<keyword evidence="14" id="KW-1185">Reference proteome</keyword>
<feature type="binding site" evidence="11">
    <location>
        <position position="39"/>
    </location>
    <ligand>
        <name>[4Fe-4S] cluster</name>
        <dbReference type="ChEBI" id="CHEBI:49883"/>
    </ligand>
</feature>
<evidence type="ECO:0000256" key="2">
    <source>
        <dbReference type="ARBA" id="ARBA00006597"/>
    </source>
</evidence>
<keyword evidence="7 11" id="KW-0805">Transcription regulation</keyword>
<feature type="binding site" evidence="11">
    <location>
        <position position="45"/>
    </location>
    <ligand>
        <name>[4Fe-4S] cluster</name>
        <dbReference type="ChEBI" id="CHEBI:49883"/>
    </ligand>
</feature>
<dbReference type="PANTHER" id="PTHR38839">
    <property type="entry name" value="TRANSCRIPTIONAL REGULATOR WHID-RELATED"/>
    <property type="match status" value="1"/>
</dbReference>
<evidence type="ECO:0000256" key="1">
    <source>
        <dbReference type="ARBA" id="ARBA00004496"/>
    </source>
</evidence>
<dbReference type="GO" id="GO:0035731">
    <property type="term" value="F:dinitrosyl-iron complex binding"/>
    <property type="evidence" value="ECO:0007669"/>
    <property type="project" value="UniProtKB-UniRule"/>
</dbReference>
<dbReference type="Proteomes" id="UP000565724">
    <property type="component" value="Unassembled WGS sequence"/>
</dbReference>
<evidence type="ECO:0000256" key="9">
    <source>
        <dbReference type="ARBA" id="ARBA00023157"/>
    </source>
</evidence>
<accession>A0A7Y6DX44</accession>
<evidence type="ECO:0000259" key="12">
    <source>
        <dbReference type="PROSITE" id="PS51674"/>
    </source>
</evidence>
<dbReference type="AlphaFoldDB" id="A0A7Y6DX44"/>
<dbReference type="PANTHER" id="PTHR38839:SF7">
    <property type="entry name" value="TRANSCRIPTIONAL REGULATOR WHIB4"/>
    <property type="match status" value="1"/>
</dbReference>
<evidence type="ECO:0000313" key="14">
    <source>
        <dbReference type="Proteomes" id="UP000565724"/>
    </source>
</evidence>
<feature type="binding site" evidence="11">
    <location>
        <position position="36"/>
    </location>
    <ligand>
        <name>[4Fe-4S] cluster</name>
        <dbReference type="ChEBI" id="CHEBI:49883"/>
    </ligand>
</feature>
<evidence type="ECO:0000256" key="8">
    <source>
        <dbReference type="ARBA" id="ARBA00023125"/>
    </source>
</evidence>
<keyword evidence="4 11" id="KW-0479">Metal-binding</keyword>
<dbReference type="GO" id="GO:0005737">
    <property type="term" value="C:cytoplasm"/>
    <property type="evidence" value="ECO:0007669"/>
    <property type="project" value="UniProtKB-SubCell"/>
</dbReference>
<dbReference type="GO" id="GO:0046872">
    <property type="term" value="F:metal ion binding"/>
    <property type="evidence" value="ECO:0007669"/>
    <property type="project" value="UniProtKB-KW"/>
</dbReference>
<keyword evidence="6 11" id="KW-0411">Iron-sulfur</keyword>
<comment type="PTM">
    <text evidence="11">The Fe-S cluster can be nitrosylated by nitric oxide (NO).</text>
</comment>
<dbReference type="HAMAP" id="MF_01479">
    <property type="entry name" value="WhiB"/>
    <property type="match status" value="1"/>
</dbReference>
<keyword evidence="3 11" id="KW-0004">4Fe-4S</keyword>
<comment type="PTM">
    <text evidence="11">Upon Fe-S cluster removal intramolecular disulfide bonds are formed.</text>
</comment>
<evidence type="ECO:0000256" key="5">
    <source>
        <dbReference type="ARBA" id="ARBA00023004"/>
    </source>
</evidence>